<dbReference type="GO" id="GO:0015648">
    <property type="term" value="F:lipid-linked peptidoglycan transporter activity"/>
    <property type="evidence" value="ECO:0007669"/>
    <property type="project" value="TreeGrafter"/>
</dbReference>
<feature type="transmembrane region" description="Helical" evidence="11">
    <location>
        <begin position="292"/>
        <end position="313"/>
    </location>
</feature>
<dbReference type="PATRIC" id="fig|1618425.3.peg.92"/>
<feature type="transmembrane region" description="Helical" evidence="11">
    <location>
        <begin position="148"/>
        <end position="165"/>
    </location>
</feature>
<keyword evidence="4" id="KW-0808">Transferase</keyword>
<dbReference type="InterPro" id="IPR018365">
    <property type="entry name" value="Cell_cycle_FtsW-rel_CS"/>
</dbReference>
<evidence type="ECO:0000256" key="7">
    <source>
        <dbReference type="ARBA" id="ARBA00022984"/>
    </source>
</evidence>
<name>A0A0G1BD27_9BACT</name>
<evidence type="ECO:0000256" key="1">
    <source>
        <dbReference type="ARBA" id="ARBA00004141"/>
    </source>
</evidence>
<evidence type="ECO:0000256" key="2">
    <source>
        <dbReference type="ARBA" id="ARBA00022475"/>
    </source>
</evidence>
<dbReference type="PROSITE" id="PS00428">
    <property type="entry name" value="FTSW_RODA_SPOVE"/>
    <property type="match status" value="1"/>
</dbReference>
<proteinExistence type="predicted"/>
<dbReference type="GO" id="GO:0071555">
    <property type="term" value="P:cell wall organization"/>
    <property type="evidence" value="ECO:0007669"/>
    <property type="project" value="UniProtKB-KW"/>
</dbReference>
<feature type="transmembrane region" description="Helical" evidence="11">
    <location>
        <begin position="250"/>
        <end position="271"/>
    </location>
</feature>
<dbReference type="GO" id="GO:0032153">
    <property type="term" value="C:cell division site"/>
    <property type="evidence" value="ECO:0007669"/>
    <property type="project" value="TreeGrafter"/>
</dbReference>
<protein>
    <submittedName>
        <fullName evidence="12">Cell elongation-specific peptidoglycan biosynthesis regulator RodA</fullName>
    </submittedName>
</protein>
<comment type="caution">
    <text evidence="12">The sequence shown here is derived from an EMBL/GenBank/DDBJ whole genome shotgun (WGS) entry which is preliminary data.</text>
</comment>
<evidence type="ECO:0000256" key="11">
    <source>
        <dbReference type="SAM" id="Phobius"/>
    </source>
</evidence>
<evidence type="ECO:0000313" key="13">
    <source>
        <dbReference type="Proteomes" id="UP000034785"/>
    </source>
</evidence>
<feature type="transmembrane region" description="Helical" evidence="11">
    <location>
        <begin position="67"/>
        <end position="86"/>
    </location>
</feature>
<dbReference type="AlphaFoldDB" id="A0A0G1BD27"/>
<dbReference type="InterPro" id="IPR001182">
    <property type="entry name" value="FtsW/RodA"/>
</dbReference>
<keyword evidence="6" id="KW-0133">Cell shape</keyword>
<keyword evidence="10" id="KW-0961">Cell wall biogenesis/degradation</keyword>
<keyword evidence="7" id="KW-0573">Peptidoglycan synthesis</keyword>
<dbReference type="PANTHER" id="PTHR30474:SF1">
    <property type="entry name" value="PEPTIDOGLYCAN GLYCOSYLTRANSFERASE MRDB"/>
    <property type="match status" value="1"/>
</dbReference>
<dbReference type="GO" id="GO:0008360">
    <property type="term" value="P:regulation of cell shape"/>
    <property type="evidence" value="ECO:0007669"/>
    <property type="project" value="UniProtKB-KW"/>
</dbReference>
<dbReference type="GO" id="GO:0005886">
    <property type="term" value="C:plasma membrane"/>
    <property type="evidence" value="ECO:0007669"/>
    <property type="project" value="TreeGrafter"/>
</dbReference>
<keyword evidence="8 11" id="KW-1133">Transmembrane helix</keyword>
<gene>
    <name evidence="12" type="ORF">UV41_C0004G0016</name>
</gene>
<keyword evidence="3" id="KW-0328">Glycosyltransferase</keyword>
<evidence type="ECO:0000256" key="6">
    <source>
        <dbReference type="ARBA" id="ARBA00022960"/>
    </source>
</evidence>
<dbReference type="GO" id="GO:0016757">
    <property type="term" value="F:glycosyltransferase activity"/>
    <property type="evidence" value="ECO:0007669"/>
    <property type="project" value="UniProtKB-KW"/>
</dbReference>
<organism evidence="12 13">
    <name type="scientific">Candidatus Daviesbacteria bacterium GW2011_GWA2_42_7</name>
    <dbReference type="NCBI Taxonomy" id="1618425"/>
    <lineage>
        <taxon>Bacteria</taxon>
        <taxon>Candidatus Daviesiibacteriota</taxon>
    </lineage>
</organism>
<dbReference type="InterPro" id="IPR011923">
    <property type="entry name" value="RodA/MrdB"/>
</dbReference>
<dbReference type="Proteomes" id="UP000034785">
    <property type="component" value="Unassembled WGS sequence"/>
</dbReference>
<keyword evidence="2" id="KW-1003">Cell membrane</keyword>
<feature type="transmembrane region" description="Helical" evidence="11">
    <location>
        <begin position="172"/>
        <end position="190"/>
    </location>
</feature>
<feature type="transmembrane region" description="Helical" evidence="11">
    <location>
        <begin position="35"/>
        <end position="55"/>
    </location>
</feature>
<evidence type="ECO:0000313" key="12">
    <source>
        <dbReference type="EMBL" id="KKS71192.1"/>
    </source>
</evidence>
<evidence type="ECO:0000256" key="5">
    <source>
        <dbReference type="ARBA" id="ARBA00022692"/>
    </source>
</evidence>
<comment type="subcellular location">
    <subcellularLocation>
        <location evidence="1">Membrane</location>
        <topology evidence="1">Multi-pass membrane protein</topology>
    </subcellularLocation>
</comment>
<feature type="transmembrane region" description="Helical" evidence="11">
    <location>
        <begin position="7"/>
        <end position="29"/>
    </location>
</feature>
<dbReference type="Pfam" id="PF01098">
    <property type="entry name" value="FTSW_RODA_SPOVE"/>
    <property type="match status" value="1"/>
</dbReference>
<evidence type="ECO:0000256" key="9">
    <source>
        <dbReference type="ARBA" id="ARBA00023136"/>
    </source>
</evidence>
<evidence type="ECO:0000256" key="10">
    <source>
        <dbReference type="ARBA" id="ARBA00023316"/>
    </source>
</evidence>
<dbReference type="GO" id="GO:0051301">
    <property type="term" value="P:cell division"/>
    <property type="evidence" value="ECO:0007669"/>
    <property type="project" value="InterPro"/>
</dbReference>
<dbReference type="PANTHER" id="PTHR30474">
    <property type="entry name" value="CELL CYCLE PROTEIN"/>
    <property type="match status" value="1"/>
</dbReference>
<evidence type="ECO:0000256" key="8">
    <source>
        <dbReference type="ARBA" id="ARBA00022989"/>
    </source>
</evidence>
<keyword evidence="9 11" id="KW-0472">Membrane</keyword>
<evidence type="ECO:0000256" key="3">
    <source>
        <dbReference type="ARBA" id="ARBA00022676"/>
    </source>
</evidence>
<sequence>MIKRPKVLPDLLITLPVILLLSLGVLVIYSSDPRLAIQQIVFALIGLLIYWFLSLVDFQSYNNYTKYLYIGVLALLLIVFIVGIETRGSLRWIQVVGINLQPSELAKPVLILFLAKFWSSSRANWLNIFKSFLFIVPLLGLVFKQPDLGTALTLLMIWLVMLVGANISAVKLAIMGFVSLIFMPVAWIFLQDYQKSRILSFFSPFNDPLGSGYNVIQSTIAVGSGEILGRGLGRGTQSRLQFLPEYRTDFIFASIAEEFGFLVSVVVVGLYGLVIGRSLKIIQETRSRFGSLLVFGVLGMLFFQIVVNIGMNIGVAPVTGITLPLLSYGGSSIIATLISLGLIASVARFNKKREELG</sequence>
<reference evidence="12 13" key="1">
    <citation type="journal article" date="2015" name="Nature">
        <title>rRNA introns, odd ribosomes, and small enigmatic genomes across a large radiation of phyla.</title>
        <authorList>
            <person name="Brown C.T."/>
            <person name="Hug L.A."/>
            <person name="Thomas B.C."/>
            <person name="Sharon I."/>
            <person name="Castelle C.J."/>
            <person name="Singh A."/>
            <person name="Wilkins M.J."/>
            <person name="Williams K.H."/>
            <person name="Banfield J.F."/>
        </authorList>
    </citation>
    <scope>NUCLEOTIDE SEQUENCE [LARGE SCALE GENOMIC DNA]</scope>
</reference>
<evidence type="ECO:0000256" key="4">
    <source>
        <dbReference type="ARBA" id="ARBA00022679"/>
    </source>
</evidence>
<dbReference type="GO" id="GO:0009252">
    <property type="term" value="P:peptidoglycan biosynthetic process"/>
    <property type="evidence" value="ECO:0007669"/>
    <property type="project" value="UniProtKB-KW"/>
</dbReference>
<dbReference type="EMBL" id="LCEJ01000004">
    <property type="protein sequence ID" value="KKS71192.1"/>
    <property type="molecule type" value="Genomic_DNA"/>
</dbReference>
<feature type="transmembrane region" description="Helical" evidence="11">
    <location>
        <begin position="325"/>
        <end position="347"/>
    </location>
</feature>
<dbReference type="NCBIfam" id="TIGR02210">
    <property type="entry name" value="rodA_shape"/>
    <property type="match status" value="1"/>
</dbReference>
<keyword evidence="5 11" id="KW-0812">Transmembrane</keyword>
<accession>A0A0G1BD27</accession>